<evidence type="ECO:0000259" key="1">
    <source>
        <dbReference type="PROSITE" id="PS50011"/>
    </source>
</evidence>
<proteinExistence type="predicted"/>
<dbReference type="GO" id="GO:0005524">
    <property type="term" value="F:ATP binding"/>
    <property type="evidence" value="ECO:0007669"/>
    <property type="project" value="InterPro"/>
</dbReference>
<dbReference type="GO" id="GO:0004672">
    <property type="term" value="F:protein kinase activity"/>
    <property type="evidence" value="ECO:0007669"/>
    <property type="project" value="InterPro"/>
</dbReference>
<feature type="domain" description="Protein kinase" evidence="1">
    <location>
        <begin position="1"/>
        <end position="152"/>
    </location>
</feature>
<comment type="caution">
    <text evidence="2">The sequence shown here is derived from an EMBL/GenBank/DDBJ whole genome shotgun (WGS) entry which is preliminary data.</text>
</comment>
<dbReference type="Pfam" id="PF17667">
    <property type="entry name" value="Pkinase_fungal"/>
    <property type="match status" value="1"/>
</dbReference>
<dbReference type="Gene3D" id="1.10.510.10">
    <property type="entry name" value="Transferase(Phosphotransferase) domain 1"/>
    <property type="match status" value="1"/>
</dbReference>
<dbReference type="InterPro" id="IPR040976">
    <property type="entry name" value="Pkinase_fungal"/>
</dbReference>
<evidence type="ECO:0000313" key="3">
    <source>
        <dbReference type="Proteomes" id="UP001219525"/>
    </source>
</evidence>
<dbReference type="EMBL" id="JARJCW010000001">
    <property type="protein sequence ID" value="KAJ7229860.1"/>
    <property type="molecule type" value="Genomic_DNA"/>
</dbReference>
<reference evidence="2" key="1">
    <citation type="submission" date="2023-03" db="EMBL/GenBank/DDBJ databases">
        <title>Massive genome expansion in bonnet fungi (Mycena s.s.) driven by repeated elements and novel gene families across ecological guilds.</title>
        <authorList>
            <consortium name="Lawrence Berkeley National Laboratory"/>
            <person name="Harder C.B."/>
            <person name="Miyauchi S."/>
            <person name="Viragh M."/>
            <person name="Kuo A."/>
            <person name="Thoen E."/>
            <person name="Andreopoulos B."/>
            <person name="Lu D."/>
            <person name="Skrede I."/>
            <person name="Drula E."/>
            <person name="Henrissat B."/>
            <person name="Morin E."/>
            <person name="Kohler A."/>
            <person name="Barry K."/>
            <person name="LaButti K."/>
            <person name="Morin E."/>
            <person name="Salamov A."/>
            <person name="Lipzen A."/>
            <person name="Mereny Z."/>
            <person name="Hegedus B."/>
            <person name="Baldrian P."/>
            <person name="Stursova M."/>
            <person name="Weitz H."/>
            <person name="Taylor A."/>
            <person name="Grigoriev I.V."/>
            <person name="Nagy L.G."/>
            <person name="Martin F."/>
            <person name="Kauserud H."/>
        </authorList>
    </citation>
    <scope>NUCLEOTIDE SEQUENCE</scope>
    <source>
        <strain evidence="2">9144</strain>
    </source>
</reference>
<accession>A0AAD6YUH6</accession>
<dbReference type="PANTHER" id="PTHR38248">
    <property type="entry name" value="FUNK1 6"/>
    <property type="match status" value="1"/>
</dbReference>
<dbReference type="PROSITE" id="PS50011">
    <property type="entry name" value="PROTEIN_KINASE_DOM"/>
    <property type="match status" value="1"/>
</dbReference>
<protein>
    <recommendedName>
        <fullName evidence="1">Protein kinase domain-containing protein</fullName>
    </recommendedName>
</protein>
<evidence type="ECO:0000313" key="2">
    <source>
        <dbReference type="EMBL" id="KAJ7229860.1"/>
    </source>
</evidence>
<dbReference type="AlphaFoldDB" id="A0AAD6YUH6"/>
<name>A0AAD6YUH6_9AGAR</name>
<gene>
    <name evidence="2" type="ORF">GGX14DRAFT_581489</name>
</gene>
<dbReference type="Proteomes" id="UP001219525">
    <property type="component" value="Unassembled WGS sequence"/>
</dbReference>
<dbReference type="SUPFAM" id="SSF56112">
    <property type="entry name" value="Protein kinase-like (PK-like)"/>
    <property type="match status" value="1"/>
</dbReference>
<keyword evidence="3" id="KW-1185">Reference proteome</keyword>
<dbReference type="InterPro" id="IPR011009">
    <property type="entry name" value="Kinase-like_dom_sf"/>
</dbReference>
<organism evidence="2 3">
    <name type="scientific">Mycena pura</name>
    <dbReference type="NCBI Taxonomy" id="153505"/>
    <lineage>
        <taxon>Eukaryota</taxon>
        <taxon>Fungi</taxon>
        <taxon>Dikarya</taxon>
        <taxon>Basidiomycota</taxon>
        <taxon>Agaricomycotina</taxon>
        <taxon>Agaricomycetes</taxon>
        <taxon>Agaricomycetidae</taxon>
        <taxon>Agaricales</taxon>
        <taxon>Marasmiineae</taxon>
        <taxon>Mycenaceae</taxon>
        <taxon>Mycena</taxon>
    </lineage>
</organism>
<sequence>MHRDISRNNLMYRKIDGKVYGVLNDFDLSVLWNKEPRSTSKQRIGTEPYMAVDLLVVGPPPPHLYRFDLESLFYVVAYGTISPQPLSVHIHLQRLTLLLHKMFRDAYNARTDAQTLAFLDSSPTDFKDDTVDRLITFDKFEKIFVTHLPSSA</sequence>
<dbReference type="PANTHER" id="PTHR38248:SF2">
    <property type="entry name" value="FUNK1 11"/>
    <property type="match status" value="1"/>
</dbReference>
<dbReference type="InterPro" id="IPR000719">
    <property type="entry name" value="Prot_kinase_dom"/>
</dbReference>